<evidence type="ECO:0000313" key="6">
    <source>
        <dbReference type="Proteomes" id="UP000245845"/>
    </source>
</evidence>
<dbReference type="PROSITE" id="PS00041">
    <property type="entry name" value="HTH_ARAC_FAMILY_1"/>
    <property type="match status" value="1"/>
</dbReference>
<dbReference type="InterPro" id="IPR014710">
    <property type="entry name" value="RmlC-like_jellyroll"/>
</dbReference>
<dbReference type="InterPro" id="IPR018060">
    <property type="entry name" value="HTH_AraC"/>
</dbReference>
<dbReference type="InterPro" id="IPR020449">
    <property type="entry name" value="Tscrpt_reg_AraC-type_HTH"/>
</dbReference>
<dbReference type="PRINTS" id="PR00032">
    <property type="entry name" value="HTHARAC"/>
</dbReference>
<dbReference type="Pfam" id="PF12833">
    <property type="entry name" value="HTH_18"/>
    <property type="match status" value="1"/>
</dbReference>
<dbReference type="GO" id="GO:0043565">
    <property type="term" value="F:sequence-specific DNA binding"/>
    <property type="evidence" value="ECO:0007669"/>
    <property type="project" value="InterPro"/>
</dbReference>
<dbReference type="Gene3D" id="2.60.120.10">
    <property type="entry name" value="Jelly Rolls"/>
    <property type="match status" value="1"/>
</dbReference>
<evidence type="ECO:0000256" key="3">
    <source>
        <dbReference type="ARBA" id="ARBA00023163"/>
    </source>
</evidence>
<dbReference type="InterPro" id="IPR011051">
    <property type="entry name" value="RmlC_Cupin_sf"/>
</dbReference>
<dbReference type="SUPFAM" id="SSF51182">
    <property type="entry name" value="RmlC-like cupins"/>
    <property type="match status" value="1"/>
</dbReference>
<keyword evidence="3" id="KW-0804">Transcription</keyword>
<dbReference type="SUPFAM" id="SSF46689">
    <property type="entry name" value="Homeodomain-like"/>
    <property type="match status" value="1"/>
</dbReference>
<evidence type="ECO:0000313" key="5">
    <source>
        <dbReference type="EMBL" id="PWJ18368.1"/>
    </source>
</evidence>
<dbReference type="InterPro" id="IPR018062">
    <property type="entry name" value="HTH_AraC-typ_CS"/>
</dbReference>
<comment type="caution">
    <text evidence="5">The sequence shown here is derived from an EMBL/GenBank/DDBJ whole genome shotgun (WGS) entry which is preliminary data.</text>
</comment>
<accession>A0A2Y9BL17</accession>
<keyword evidence="6" id="KW-1185">Reference proteome</keyword>
<gene>
    <name evidence="5" type="ORF">A8806_12523</name>
</gene>
<dbReference type="SMART" id="SM00342">
    <property type="entry name" value="HTH_ARAC"/>
    <property type="match status" value="1"/>
</dbReference>
<dbReference type="AlphaFoldDB" id="A0A2Y9BL17"/>
<evidence type="ECO:0000256" key="2">
    <source>
        <dbReference type="ARBA" id="ARBA00023125"/>
    </source>
</evidence>
<dbReference type="InterPro" id="IPR009057">
    <property type="entry name" value="Homeodomain-like_sf"/>
</dbReference>
<dbReference type="RefSeq" id="WP_146203329.1">
    <property type="nucleotide sequence ID" value="NZ_BAAACK010000013.1"/>
</dbReference>
<keyword evidence="2 5" id="KW-0238">DNA-binding</keyword>
<dbReference type="Proteomes" id="UP000245845">
    <property type="component" value="Unassembled WGS sequence"/>
</dbReference>
<protein>
    <submittedName>
        <fullName evidence="5">AraC-like DNA-binding protein</fullName>
    </submittedName>
</protein>
<dbReference type="GO" id="GO:0003700">
    <property type="term" value="F:DNA-binding transcription factor activity"/>
    <property type="evidence" value="ECO:0007669"/>
    <property type="project" value="InterPro"/>
</dbReference>
<keyword evidence="1" id="KW-0805">Transcription regulation</keyword>
<reference evidence="5 6" key="1">
    <citation type="submission" date="2018-05" db="EMBL/GenBank/DDBJ databases">
        <title>The Hungate 1000. A catalogue of reference genomes from the rumen microbiome.</title>
        <authorList>
            <person name="Kelly W."/>
        </authorList>
    </citation>
    <scope>NUCLEOTIDE SEQUENCE [LARGE SCALE GENOMIC DNA]</scope>
    <source>
        <strain evidence="5 6">NLAE-zl-C242</strain>
    </source>
</reference>
<dbReference type="Gene3D" id="1.10.10.60">
    <property type="entry name" value="Homeodomain-like"/>
    <property type="match status" value="2"/>
</dbReference>
<organism evidence="5 6">
    <name type="scientific">Faecalicatena orotica</name>
    <dbReference type="NCBI Taxonomy" id="1544"/>
    <lineage>
        <taxon>Bacteria</taxon>
        <taxon>Bacillati</taxon>
        <taxon>Bacillota</taxon>
        <taxon>Clostridia</taxon>
        <taxon>Lachnospirales</taxon>
        <taxon>Lachnospiraceae</taxon>
        <taxon>Faecalicatena</taxon>
    </lineage>
</organism>
<dbReference type="PANTHER" id="PTHR43280:SF2">
    <property type="entry name" value="HTH-TYPE TRANSCRIPTIONAL REGULATOR EXSA"/>
    <property type="match status" value="1"/>
</dbReference>
<dbReference type="InterPro" id="IPR003313">
    <property type="entry name" value="AraC-bd"/>
</dbReference>
<evidence type="ECO:0000256" key="1">
    <source>
        <dbReference type="ARBA" id="ARBA00023015"/>
    </source>
</evidence>
<dbReference type="OrthoDB" id="9816335at2"/>
<dbReference type="PROSITE" id="PS01124">
    <property type="entry name" value="HTH_ARAC_FAMILY_2"/>
    <property type="match status" value="1"/>
</dbReference>
<dbReference type="PANTHER" id="PTHR43280">
    <property type="entry name" value="ARAC-FAMILY TRANSCRIPTIONAL REGULATOR"/>
    <property type="match status" value="1"/>
</dbReference>
<name>A0A2Y9BL17_9FIRM</name>
<sequence>MKQNKITESLTVVKEIQKNPGEQSQVILPREMLKHNYNELEQHYFIHDLQNLTSGFPENENIYILGHEVTEDFPRHNHDFFEMSYVCQGEILNVIDDVELYMSPGDMILLNQYALQEIRCINPKALLINICIKEELFSRTLKEFVMDNNPISEFLRHDNRGKQKYMFFSTGYSREIPVFMNNMVEEYTQAGFHQTFSLEAWLLLLFDSLVKSGRYSYSGIDKNALKIIQYIQEHCIHESMERMASELGYNANYLTGYIKKHTGRNCREIMKEARLKEALRLLADTALSVYEVSEACGYASPSHFFRIFKETYQMSPKEYQRQIHKNTMQ</sequence>
<proteinExistence type="predicted"/>
<feature type="domain" description="HTH araC/xylS-type" evidence="4">
    <location>
        <begin position="225"/>
        <end position="322"/>
    </location>
</feature>
<dbReference type="Pfam" id="PF02311">
    <property type="entry name" value="AraC_binding"/>
    <property type="match status" value="1"/>
</dbReference>
<dbReference type="EMBL" id="QGDL01000025">
    <property type="protein sequence ID" value="PWJ18368.1"/>
    <property type="molecule type" value="Genomic_DNA"/>
</dbReference>
<evidence type="ECO:0000259" key="4">
    <source>
        <dbReference type="PROSITE" id="PS01124"/>
    </source>
</evidence>